<evidence type="ECO:0000313" key="2">
    <source>
        <dbReference type="Proteomes" id="UP000307440"/>
    </source>
</evidence>
<sequence>LLRLVLPASGPDEEDRYAFTRCPETYEDAVKAAVDTLGPYMVNATTDNVVLRVSHEVKGKKHIWAEIRRQDWDVICQEQREIGPENWRVLSPLYRAVGVFLDVDSTFANGKVWLVCATFSRHGILWAPISAQKDGAGKYGTTLTSRPNSYQGSLIVL</sequence>
<keyword evidence="2" id="KW-1185">Reference proteome</keyword>
<dbReference type="EMBL" id="ML210255">
    <property type="protein sequence ID" value="TFK21914.1"/>
    <property type="molecule type" value="Genomic_DNA"/>
</dbReference>
<protein>
    <submittedName>
        <fullName evidence="1">Uncharacterized protein</fullName>
    </submittedName>
</protein>
<name>A0A5C3KNJ0_COPMA</name>
<feature type="non-terminal residue" evidence="1">
    <location>
        <position position="1"/>
    </location>
</feature>
<reference evidence="1 2" key="1">
    <citation type="journal article" date="2019" name="Nat. Ecol. Evol.">
        <title>Megaphylogeny resolves global patterns of mushroom evolution.</title>
        <authorList>
            <person name="Varga T."/>
            <person name="Krizsan K."/>
            <person name="Foldi C."/>
            <person name="Dima B."/>
            <person name="Sanchez-Garcia M."/>
            <person name="Sanchez-Ramirez S."/>
            <person name="Szollosi G.J."/>
            <person name="Szarkandi J.G."/>
            <person name="Papp V."/>
            <person name="Albert L."/>
            <person name="Andreopoulos W."/>
            <person name="Angelini C."/>
            <person name="Antonin V."/>
            <person name="Barry K.W."/>
            <person name="Bougher N.L."/>
            <person name="Buchanan P."/>
            <person name="Buyck B."/>
            <person name="Bense V."/>
            <person name="Catcheside P."/>
            <person name="Chovatia M."/>
            <person name="Cooper J."/>
            <person name="Damon W."/>
            <person name="Desjardin D."/>
            <person name="Finy P."/>
            <person name="Geml J."/>
            <person name="Haridas S."/>
            <person name="Hughes K."/>
            <person name="Justo A."/>
            <person name="Karasinski D."/>
            <person name="Kautmanova I."/>
            <person name="Kiss B."/>
            <person name="Kocsube S."/>
            <person name="Kotiranta H."/>
            <person name="LaButti K.M."/>
            <person name="Lechner B.E."/>
            <person name="Liimatainen K."/>
            <person name="Lipzen A."/>
            <person name="Lukacs Z."/>
            <person name="Mihaltcheva S."/>
            <person name="Morgado L.N."/>
            <person name="Niskanen T."/>
            <person name="Noordeloos M.E."/>
            <person name="Ohm R.A."/>
            <person name="Ortiz-Santana B."/>
            <person name="Ovrebo C."/>
            <person name="Racz N."/>
            <person name="Riley R."/>
            <person name="Savchenko A."/>
            <person name="Shiryaev A."/>
            <person name="Soop K."/>
            <person name="Spirin V."/>
            <person name="Szebenyi C."/>
            <person name="Tomsovsky M."/>
            <person name="Tulloss R.E."/>
            <person name="Uehling J."/>
            <person name="Grigoriev I.V."/>
            <person name="Vagvolgyi C."/>
            <person name="Papp T."/>
            <person name="Martin F.M."/>
            <person name="Miettinen O."/>
            <person name="Hibbett D.S."/>
            <person name="Nagy L.G."/>
        </authorList>
    </citation>
    <scope>NUCLEOTIDE SEQUENCE [LARGE SCALE GENOMIC DNA]</scope>
    <source>
        <strain evidence="1 2">CBS 121175</strain>
    </source>
</reference>
<gene>
    <name evidence="1" type="ORF">FA15DRAFT_559539</name>
</gene>
<dbReference type="AlphaFoldDB" id="A0A5C3KNJ0"/>
<organism evidence="1 2">
    <name type="scientific">Coprinopsis marcescibilis</name>
    <name type="common">Agaric fungus</name>
    <name type="synonym">Psathyrella marcescibilis</name>
    <dbReference type="NCBI Taxonomy" id="230819"/>
    <lineage>
        <taxon>Eukaryota</taxon>
        <taxon>Fungi</taxon>
        <taxon>Dikarya</taxon>
        <taxon>Basidiomycota</taxon>
        <taxon>Agaricomycotina</taxon>
        <taxon>Agaricomycetes</taxon>
        <taxon>Agaricomycetidae</taxon>
        <taxon>Agaricales</taxon>
        <taxon>Agaricineae</taxon>
        <taxon>Psathyrellaceae</taxon>
        <taxon>Coprinopsis</taxon>
    </lineage>
</organism>
<proteinExistence type="predicted"/>
<evidence type="ECO:0000313" key="1">
    <source>
        <dbReference type="EMBL" id="TFK21914.1"/>
    </source>
</evidence>
<feature type="non-terminal residue" evidence="1">
    <location>
        <position position="157"/>
    </location>
</feature>
<dbReference type="OrthoDB" id="3063824at2759"/>
<accession>A0A5C3KNJ0</accession>
<dbReference type="Proteomes" id="UP000307440">
    <property type="component" value="Unassembled WGS sequence"/>
</dbReference>